<sequence>AHISYYNLTRLAEIKIDWVDSIGEHLEFDRKQRALKLFRFPSFCALLCRGDPEKTFLCRDLMFAPSAENGYLTLPIPSSGTFLREIMSTYRLFFGQDKPSRRVFRKDFDRMSADDQCKLRSDPLLLHLCQEDWSKQMVYEELDIPNVRSVYSASIDFPFFMARLVNLQEYVITQQPTGWTSLWRDRRDPARFWGLFAVILFGVVSIVLALVQIGLGGAQVA</sequence>
<feature type="non-terminal residue" evidence="1">
    <location>
        <position position="1"/>
    </location>
</feature>
<organism evidence="1 2">
    <name type="scientific">Lindgomyces ingoldianus</name>
    <dbReference type="NCBI Taxonomy" id="673940"/>
    <lineage>
        <taxon>Eukaryota</taxon>
        <taxon>Fungi</taxon>
        <taxon>Dikarya</taxon>
        <taxon>Ascomycota</taxon>
        <taxon>Pezizomycotina</taxon>
        <taxon>Dothideomycetes</taxon>
        <taxon>Pleosporomycetidae</taxon>
        <taxon>Pleosporales</taxon>
        <taxon>Lindgomycetaceae</taxon>
        <taxon>Lindgomyces</taxon>
    </lineage>
</organism>
<feature type="non-terminal residue" evidence="1">
    <location>
        <position position="221"/>
    </location>
</feature>
<keyword evidence="2" id="KW-1185">Reference proteome</keyword>
<reference evidence="1" key="1">
    <citation type="journal article" date="2020" name="Stud. Mycol.">
        <title>101 Dothideomycetes genomes: a test case for predicting lifestyles and emergence of pathogens.</title>
        <authorList>
            <person name="Haridas S."/>
            <person name="Albert R."/>
            <person name="Binder M."/>
            <person name="Bloem J."/>
            <person name="Labutti K."/>
            <person name="Salamov A."/>
            <person name="Andreopoulos B."/>
            <person name="Baker S."/>
            <person name="Barry K."/>
            <person name="Bills G."/>
            <person name="Bluhm B."/>
            <person name="Cannon C."/>
            <person name="Castanera R."/>
            <person name="Culley D."/>
            <person name="Daum C."/>
            <person name="Ezra D."/>
            <person name="Gonzalez J."/>
            <person name="Henrissat B."/>
            <person name="Kuo A."/>
            <person name="Liang C."/>
            <person name="Lipzen A."/>
            <person name="Lutzoni F."/>
            <person name="Magnuson J."/>
            <person name="Mondo S."/>
            <person name="Nolan M."/>
            <person name="Ohm R."/>
            <person name="Pangilinan J."/>
            <person name="Park H.-J."/>
            <person name="Ramirez L."/>
            <person name="Alfaro M."/>
            <person name="Sun H."/>
            <person name="Tritt A."/>
            <person name="Yoshinaga Y."/>
            <person name="Zwiers L.-H."/>
            <person name="Turgeon B."/>
            <person name="Goodwin S."/>
            <person name="Spatafora J."/>
            <person name="Crous P."/>
            <person name="Grigoriev I."/>
        </authorList>
    </citation>
    <scope>NUCLEOTIDE SEQUENCE</scope>
    <source>
        <strain evidence="1">ATCC 200398</strain>
    </source>
</reference>
<evidence type="ECO:0000313" key="2">
    <source>
        <dbReference type="Proteomes" id="UP000799755"/>
    </source>
</evidence>
<dbReference type="EMBL" id="MU003509">
    <property type="protein sequence ID" value="KAF2469966.1"/>
    <property type="molecule type" value="Genomic_DNA"/>
</dbReference>
<accession>A0ACB6QSQ4</accession>
<name>A0ACB6QSQ4_9PLEO</name>
<proteinExistence type="predicted"/>
<evidence type="ECO:0000313" key="1">
    <source>
        <dbReference type="EMBL" id="KAF2469966.1"/>
    </source>
</evidence>
<protein>
    <submittedName>
        <fullName evidence="1">Uncharacterized protein</fullName>
    </submittedName>
</protein>
<gene>
    <name evidence="1" type="ORF">BDR25DRAFT_201402</name>
</gene>
<comment type="caution">
    <text evidence="1">The sequence shown here is derived from an EMBL/GenBank/DDBJ whole genome shotgun (WGS) entry which is preliminary data.</text>
</comment>
<dbReference type="Proteomes" id="UP000799755">
    <property type="component" value="Unassembled WGS sequence"/>
</dbReference>